<keyword evidence="1" id="KW-0812">Transmembrane</keyword>
<dbReference type="AlphaFoldDB" id="A0AAW7Z2J8"/>
<proteinExistence type="predicted"/>
<dbReference type="Proteomes" id="UP001170717">
    <property type="component" value="Unassembled WGS sequence"/>
</dbReference>
<evidence type="ECO:0000313" key="2">
    <source>
        <dbReference type="EMBL" id="MDO6577423.1"/>
    </source>
</evidence>
<dbReference type="InterPro" id="IPR012902">
    <property type="entry name" value="N_methyl_site"/>
</dbReference>
<evidence type="ECO:0000256" key="1">
    <source>
        <dbReference type="SAM" id="Phobius"/>
    </source>
</evidence>
<dbReference type="EMBL" id="JAUOQI010000005">
    <property type="protein sequence ID" value="MDO6577423.1"/>
    <property type="molecule type" value="Genomic_DNA"/>
</dbReference>
<evidence type="ECO:0000313" key="3">
    <source>
        <dbReference type="Proteomes" id="UP001170717"/>
    </source>
</evidence>
<keyword evidence="1" id="KW-0472">Membrane</keyword>
<organism evidence="2 3">
    <name type="scientific">Alteromonas stellipolaris</name>
    <dbReference type="NCBI Taxonomy" id="233316"/>
    <lineage>
        <taxon>Bacteria</taxon>
        <taxon>Pseudomonadati</taxon>
        <taxon>Pseudomonadota</taxon>
        <taxon>Gammaproteobacteria</taxon>
        <taxon>Alteromonadales</taxon>
        <taxon>Alteromonadaceae</taxon>
        <taxon>Alteromonas/Salinimonas group</taxon>
        <taxon>Alteromonas</taxon>
    </lineage>
</organism>
<gene>
    <name evidence="2" type="ORF">Q4527_08465</name>
</gene>
<dbReference type="Gene3D" id="3.30.700.10">
    <property type="entry name" value="Glycoprotein, Type 4 Pilin"/>
    <property type="match status" value="1"/>
</dbReference>
<protein>
    <submittedName>
        <fullName evidence="2">Prepilin-type N-terminal cleavage/methylation domain-containing protein</fullName>
    </submittedName>
</protein>
<dbReference type="PROSITE" id="PS00409">
    <property type="entry name" value="PROKAR_NTER_METHYL"/>
    <property type="match status" value="1"/>
</dbReference>
<dbReference type="NCBIfam" id="TIGR02532">
    <property type="entry name" value="IV_pilin_GFxxxE"/>
    <property type="match status" value="1"/>
</dbReference>
<feature type="transmembrane region" description="Helical" evidence="1">
    <location>
        <begin position="12"/>
        <end position="36"/>
    </location>
</feature>
<name>A0AAW7Z2J8_9ALTE</name>
<dbReference type="InterPro" id="IPR045584">
    <property type="entry name" value="Pilin-like"/>
</dbReference>
<reference evidence="2" key="1">
    <citation type="submission" date="2023-07" db="EMBL/GenBank/DDBJ databases">
        <title>Genome content predicts the carbon catabolic preferences of heterotrophic bacteria.</title>
        <authorList>
            <person name="Gralka M."/>
        </authorList>
    </citation>
    <scope>NUCLEOTIDE SEQUENCE</scope>
    <source>
        <strain evidence="2">F2M12</strain>
    </source>
</reference>
<comment type="caution">
    <text evidence="2">The sequence shown here is derived from an EMBL/GenBank/DDBJ whole genome shotgun (WGS) entry which is preliminary data.</text>
</comment>
<dbReference type="Pfam" id="PF07963">
    <property type="entry name" value="N_methyl"/>
    <property type="match status" value="1"/>
</dbReference>
<accession>A0AAW7Z2J8</accession>
<sequence length="185" mass="19324">MARHFVPGQRQARGAGFTLLELIIVIVVIGIIGVVASARIQDDTGYTEYSLQFRFLSTLRNIQGKAMQDNRAGYCYRTIVSSSGDGAYGPSVVNYSSANQSASCGATIATNAPTFLAARGDEIGGKGVSVAFSEGVASPSYIDFDYLGRPITSSGSCASNICRVTFSGTATVGVCVESQGLIYAC</sequence>
<dbReference type="RefSeq" id="WP_303497574.1">
    <property type="nucleotide sequence ID" value="NZ_JAUOQA010000005.1"/>
</dbReference>
<dbReference type="SUPFAM" id="SSF54523">
    <property type="entry name" value="Pili subunits"/>
    <property type="match status" value="1"/>
</dbReference>
<keyword evidence="1" id="KW-1133">Transmembrane helix</keyword>